<sequence>MKHQRLRWAFLALGLLVVLGVGIYGLFFADLFNVEAIEISGNSAINHNLILDSVNQYLENRRFNIPRRLNIFLVNKDSLAEAIRGVSSRIETVKIKKGLFHEIKVEITEFKTFGVWCQLKIDQCFSIDKAGRAFEEAPASSGLILLHVDDHRDKTLEIGQTVLEKDWLEQLILARELLDQKLELKTLNIVLVEDGFGEYQIETNEGWRLLLKRDLSTQNQIDALSIFLEKELTKSERANLTYVDARIKNRFYYQ</sequence>
<dbReference type="Proteomes" id="UP000230232">
    <property type="component" value="Unassembled WGS sequence"/>
</dbReference>
<reference evidence="4 5" key="1">
    <citation type="submission" date="2017-09" db="EMBL/GenBank/DDBJ databases">
        <title>Depth-based differentiation of microbial function through sediment-hosted aquifers and enrichment of novel symbionts in the deep terrestrial subsurface.</title>
        <authorList>
            <person name="Probst A.J."/>
            <person name="Ladd B."/>
            <person name="Jarett J.K."/>
            <person name="Geller-Mcgrath D.E."/>
            <person name="Sieber C.M."/>
            <person name="Emerson J.B."/>
            <person name="Anantharaman K."/>
            <person name="Thomas B.C."/>
            <person name="Malmstrom R."/>
            <person name="Stieglmeier M."/>
            <person name="Klingl A."/>
            <person name="Woyke T."/>
            <person name="Ryan C.M."/>
            <person name="Banfield J.F."/>
        </authorList>
    </citation>
    <scope>NUCLEOTIDE SEQUENCE [LARGE SCALE GENOMIC DNA]</scope>
    <source>
        <strain evidence="4">CG10_big_fil_rev_8_21_14_0_10_46_23</strain>
    </source>
</reference>
<accession>A0A2H0R532</accession>
<organism evidence="4 5">
    <name type="scientific">Candidatus Yanofskybacteria bacterium CG10_big_fil_rev_8_21_14_0_10_46_23</name>
    <dbReference type="NCBI Taxonomy" id="1975098"/>
    <lineage>
        <taxon>Bacteria</taxon>
        <taxon>Candidatus Yanofskyibacteriota</taxon>
    </lineage>
</organism>
<dbReference type="PROSITE" id="PS51779">
    <property type="entry name" value="POTRA"/>
    <property type="match status" value="1"/>
</dbReference>
<dbReference type="GO" id="GO:0016020">
    <property type="term" value="C:membrane"/>
    <property type="evidence" value="ECO:0007669"/>
    <property type="project" value="UniProtKB-SubCell"/>
</dbReference>
<dbReference type="InterPro" id="IPR034746">
    <property type="entry name" value="POTRA"/>
</dbReference>
<keyword evidence="2" id="KW-0472">Membrane</keyword>
<evidence type="ECO:0000313" key="5">
    <source>
        <dbReference type="Proteomes" id="UP000230232"/>
    </source>
</evidence>
<comment type="subcellular location">
    <subcellularLocation>
        <location evidence="1">Membrane</location>
    </subcellularLocation>
</comment>
<dbReference type="EMBL" id="PCXO01000005">
    <property type="protein sequence ID" value="PIR41436.1"/>
    <property type="molecule type" value="Genomic_DNA"/>
</dbReference>
<evidence type="ECO:0000259" key="3">
    <source>
        <dbReference type="PROSITE" id="PS51779"/>
    </source>
</evidence>
<feature type="domain" description="POTRA" evidence="3">
    <location>
        <begin position="32"/>
        <end position="110"/>
    </location>
</feature>
<protein>
    <recommendedName>
        <fullName evidence="3">POTRA domain-containing protein</fullName>
    </recommendedName>
</protein>
<proteinExistence type="predicted"/>
<evidence type="ECO:0000256" key="1">
    <source>
        <dbReference type="ARBA" id="ARBA00004370"/>
    </source>
</evidence>
<dbReference type="AlphaFoldDB" id="A0A2H0R532"/>
<name>A0A2H0R532_9BACT</name>
<comment type="caution">
    <text evidence="4">The sequence shown here is derived from an EMBL/GenBank/DDBJ whole genome shotgun (WGS) entry which is preliminary data.</text>
</comment>
<evidence type="ECO:0000313" key="4">
    <source>
        <dbReference type="EMBL" id="PIR41436.1"/>
    </source>
</evidence>
<gene>
    <name evidence="4" type="ORF">COV31_01005</name>
</gene>
<evidence type="ECO:0000256" key="2">
    <source>
        <dbReference type="ARBA" id="ARBA00023136"/>
    </source>
</evidence>